<accession>A0A6P4YUL5</accession>
<dbReference type="Proteomes" id="UP000515135">
    <property type="component" value="Unplaced"/>
</dbReference>
<evidence type="ECO:0000313" key="5">
    <source>
        <dbReference type="RefSeq" id="XP_019633088.1"/>
    </source>
</evidence>
<dbReference type="RefSeq" id="XP_019633088.1">
    <property type="nucleotide sequence ID" value="XM_019777529.1"/>
</dbReference>
<dbReference type="PANTHER" id="PTHR12905">
    <property type="entry name" value="METALLOPHOSPHOESTERASE"/>
    <property type="match status" value="1"/>
</dbReference>
<comment type="similarity">
    <text evidence="1">Belongs to the UPF0046 family.</text>
</comment>
<evidence type="ECO:0000259" key="3">
    <source>
        <dbReference type="Pfam" id="PF00149"/>
    </source>
</evidence>
<feature type="compositionally biased region" description="Basic residues" evidence="2">
    <location>
        <begin position="1"/>
        <end position="12"/>
    </location>
</feature>
<dbReference type="AlphaFoldDB" id="A0A6P4YUL5"/>
<dbReference type="InterPro" id="IPR004843">
    <property type="entry name" value="Calcineurin-like_PHP"/>
</dbReference>
<dbReference type="Pfam" id="PF00149">
    <property type="entry name" value="Metallophos"/>
    <property type="match status" value="1"/>
</dbReference>
<proteinExistence type="inferred from homology"/>
<organism evidence="4 6">
    <name type="scientific">Branchiostoma belcheri</name>
    <name type="common">Amphioxus</name>
    <dbReference type="NCBI Taxonomy" id="7741"/>
    <lineage>
        <taxon>Eukaryota</taxon>
        <taxon>Metazoa</taxon>
        <taxon>Chordata</taxon>
        <taxon>Cephalochordata</taxon>
        <taxon>Leptocardii</taxon>
        <taxon>Amphioxiformes</taxon>
        <taxon>Branchiostomatidae</taxon>
        <taxon>Branchiostoma</taxon>
    </lineage>
</organism>
<name>A0A6P4YUL5_BRABE</name>
<evidence type="ECO:0000256" key="2">
    <source>
        <dbReference type="SAM" id="MobiDB-lite"/>
    </source>
</evidence>
<dbReference type="Gene3D" id="3.60.21.10">
    <property type="match status" value="1"/>
</dbReference>
<dbReference type="KEGG" id="bbel:109476544"/>
<protein>
    <submittedName>
        <fullName evidence="5 6">Metallophosphoesterase domain-containing protein 1-like</fullName>
    </submittedName>
</protein>
<sequence>MSIRRTLSKISRRVMSSDSDHKSATLEADPLATQPQKAWDQRKVVQTAAKVEPVPFDKEKPPGHVRFVCVSDTHSRSDRMGAIPDGDVLLHAGDFTDLGHLQKVKDFNTWLGTLPHPYKVVIAGNHDLTFDPKLMQEIRAGNRPMFWAVRDEEAETAKSLLTNCIYLEDSETNVMGIRIWGSPWQPWFYDWAFNEERGKPILNKWNLIPEGVDILVTHGPPLGHGDVTITGQHVGCVDLLNTIQKRVKPKYHIFGHIHEGYGITTDGTTTYVNASVCTVRYQPVNPPIIFDLPTPEEAMKQLAKELDLD</sequence>
<dbReference type="GO" id="GO:0016787">
    <property type="term" value="F:hydrolase activity"/>
    <property type="evidence" value="ECO:0007669"/>
    <property type="project" value="InterPro"/>
</dbReference>
<dbReference type="CDD" id="cd07379">
    <property type="entry name" value="MPP_239FB"/>
    <property type="match status" value="1"/>
</dbReference>
<feature type="region of interest" description="Disordered" evidence="2">
    <location>
        <begin position="1"/>
        <end position="39"/>
    </location>
</feature>
<dbReference type="InterPro" id="IPR024201">
    <property type="entry name" value="Calcineurin-like_Pesterase"/>
</dbReference>
<dbReference type="PIRSF" id="PIRSF035808">
    <property type="entry name" value="Pdiesterase_Brain_239"/>
    <property type="match status" value="1"/>
</dbReference>
<reference evidence="5 6" key="1">
    <citation type="submission" date="2025-04" db="UniProtKB">
        <authorList>
            <consortium name="RefSeq"/>
        </authorList>
    </citation>
    <scope>IDENTIFICATION</scope>
    <source>
        <tissue evidence="5 6">Gonad</tissue>
    </source>
</reference>
<dbReference type="GeneID" id="109476544"/>
<evidence type="ECO:0000313" key="4">
    <source>
        <dbReference type="Proteomes" id="UP000515135"/>
    </source>
</evidence>
<evidence type="ECO:0000313" key="6">
    <source>
        <dbReference type="RefSeq" id="XP_019633090.1"/>
    </source>
</evidence>
<dbReference type="PANTHER" id="PTHR12905:SF0">
    <property type="entry name" value="CALCINEURIN-LIKE PHOSPHOESTERASE DOMAIN-CONTAINING PROTEIN"/>
    <property type="match status" value="1"/>
</dbReference>
<evidence type="ECO:0000256" key="1">
    <source>
        <dbReference type="ARBA" id="ARBA00007993"/>
    </source>
</evidence>
<dbReference type="InterPro" id="IPR029052">
    <property type="entry name" value="Metallo-depent_PP-like"/>
</dbReference>
<dbReference type="InterPro" id="IPR051693">
    <property type="entry name" value="UPF0046_metallophosphoest"/>
</dbReference>
<dbReference type="SUPFAM" id="SSF56300">
    <property type="entry name" value="Metallo-dependent phosphatases"/>
    <property type="match status" value="1"/>
</dbReference>
<dbReference type="RefSeq" id="XP_019633090.1">
    <property type="nucleotide sequence ID" value="XM_019777531.1"/>
</dbReference>
<gene>
    <name evidence="5 6" type="primary">LOC109476544</name>
</gene>
<feature type="domain" description="Calcineurin-like phosphoesterase" evidence="3">
    <location>
        <begin position="66"/>
        <end position="259"/>
    </location>
</feature>
<dbReference type="OrthoDB" id="630188at2759"/>
<keyword evidence="4" id="KW-1185">Reference proteome</keyword>